<proteinExistence type="predicted"/>
<keyword evidence="2" id="KW-1185">Reference proteome</keyword>
<accession>A0ACA9MUL8</accession>
<protein>
    <submittedName>
        <fullName evidence="1">6568_t:CDS:1</fullName>
    </submittedName>
</protein>
<sequence length="758" mass="85906">YLVRSLINNKALSLTSVPNIGIMPLRTTEGIKSGELSSSLGHMPLSSTDIEKELLLYPEHEMESFFSRHTFDLVVYHDQDSDSVHDEKNVMKNLFKCIYETEYKKQLTRNPVLLSGGFKSWLHLMGESWVERNVCSEKDEESEHSDTQDGRKDSRDKSKRNGLIILDESLNWLDSFGDPRPFSSSPPKKESFGEQARGDTYTQPNDLQTQYMTGENYSTNQTINTPHHNYDDFDDFSNITRKPVSFLPDTSERFKSFRPSPTSLPLKSSQYLPMIPSSLSNVPNAPNMPSDAPDVPSNAPILNKPLNDNEPKNTRSGFSLQRRRTIFDHPYYGFSEVKNPEYAASLPKRFMRSRQLSPLKKLSSESSASIASPKSEGISKKDATTNAMPVLHQSSNINTQMAVRYNSDSAIVPQHRHFPISESIFSRLESGIGITGLKNLGNTCFMNSIIQCLSGTIPFSRYFLDGSYKRHINKVNPLGTKGVLAETFAALIRLMWSGAYTFVSPASLKEAISHFAPQFSGSDQHDSQEFLAFILDGLHEDLNVIKEKPIIKELTEREEQEMESLPPQIASEIEWEKHLTRNSSVVVSLFQGQLRSRLMCLTCKRTSTSYNAFMCLSLPIPAKRGKRVDLEMCLKHFVKEEILDGDNSWHCPNCNSRRRASKQLSISRLPDVLLIHLKRFSFNGPFRDKLEMMVDFPIWNLNLTAYVLPPIPQPTPASSRYRWRKYFPGTGGLDNGLQQIGPYVYDLYAVSNHYGGLD</sequence>
<feature type="non-terminal residue" evidence="1">
    <location>
        <position position="1"/>
    </location>
</feature>
<evidence type="ECO:0000313" key="1">
    <source>
        <dbReference type="EMBL" id="CAG8613555.1"/>
    </source>
</evidence>
<organism evidence="1 2">
    <name type="scientific">Acaulospora colombiana</name>
    <dbReference type="NCBI Taxonomy" id="27376"/>
    <lineage>
        <taxon>Eukaryota</taxon>
        <taxon>Fungi</taxon>
        <taxon>Fungi incertae sedis</taxon>
        <taxon>Mucoromycota</taxon>
        <taxon>Glomeromycotina</taxon>
        <taxon>Glomeromycetes</taxon>
        <taxon>Diversisporales</taxon>
        <taxon>Acaulosporaceae</taxon>
        <taxon>Acaulospora</taxon>
    </lineage>
</organism>
<dbReference type="Proteomes" id="UP000789525">
    <property type="component" value="Unassembled WGS sequence"/>
</dbReference>
<dbReference type="EMBL" id="CAJVPT010015674">
    <property type="protein sequence ID" value="CAG8613555.1"/>
    <property type="molecule type" value="Genomic_DNA"/>
</dbReference>
<name>A0ACA9MUL8_9GLOM</name>
<gene>
    <name evidence="1" type="ORF">ACOLOM_LOCUS7097</name>
</gene>
<reference evidence="1" key="1">
    <citation type="submission" date="2021-06" db="EMBL/GenBank/DDBJ databases">
        <authorList>
            <person name="Kallberg Y."/>
            <person name="Tangrot J."/>
            <person name="Rosling A."/>
        </authorList>
    </citation>
    <scope>NUCLEOTIDE SEQUENCE</scope>
    <source>
        <strain evidence="1">CL356</strain>
    </source>
</reference>
<evidence type="ECO:0000313" key="2">
    <source>
        <dbReference type="Proteomes" id="UP000789525"/>
    </source>
</evidence>
<feature type="non-terminal residue" evidence="1">
    <location>
        <position position="758"/>
    </location>
</feature>
<comment type="caution">
    <text evidence="1">The sequence shown here is derived from an EMBL/GenBank/DDBJ whole genome shotgun (WGS) entry which is preliminary data.</text>
</comment>